<gene>
    <name evidence="1" type="ORF">J2Z66_007295</name>
</gene>
<reference evidence="1 2" key="1">
    <citation type="submission" date="2021-03" db="EMBL/GenBank/DDBJ databases">
        <title>Genomic Encyclopedia of Type Strains, Phase IV (KMG-IV): sequencing the most valuable type-strain genomes for metagenomic binning, comparative biology and taxonomic classification.</title>
        <authorList>
            <person name="Goeker M."/>
        </authorList>
    </citation>
    <scope>NUCLEOTIDE SEQUENCE [LARGE SCALE GENOMIC DNA]</scope>
    <source>
        <strain evidence="1 2">DSM 26048</strain>
    </source>
</reference>
<protein>
    <submittedName>
        <fullName evidence="1">Uncharacterized protein</fullName>
    </submittedName>
</protein>
<name>A0ABS4J771_9BACL</name>
<dbReference type="Proteomes" id="UP001519287">
    <property type="component" value="Unassembled WGS sequence"/>
</dbReference>
<comment type="caution">
    <text evidence="1">The sequence shown here is derived from an EMBL/GenBank/DDBJ whole genome shotgun (WGS) entry which is preliminary data.</text>
</comment>
<dbReference type="InterPro" id="IPR058600">
    <property type="entry name" value="YhjD-like"/>
</dbReference>
<proteinExistence type="predicted"/>
<dbReference type="RefSeq" id="WP_209977442.1">
    <property type="nucleotide sequence ID" value="NZ_JAGGLB010000037.1"/>
</dbReference>
<keyword evidence="2" id="KW-1185">Reference proteome</keyword>
<evidence type="ECO:0000313" key="2">
    <source>
        <dbReference type="Proteomes" id="UP001519287"/>
    </source>
</evidence>
<dbReference type="Pfam" id="PF26325">
    <property type="entry name" value="YhjD"/>
    <property type="match status" value="1"/>
</dbReference>
<dbReference type="EMBL" id="JAGGLB010000037">
    <property type="protein sequence ID" value="MBP1995653.1"/>
    <property type="molecule type" value="Genomic_DNA"/>
</dbReference>
<organism evidence="1 2">
    <name type="scientific">Paenibacillus eucommiae</name>
    <dbReference type="NCBI Taxonomy" id="1355755"/>
    <lineage>
        <taxon>Bacteria</taxon>
        <taxon>Bacillati</taxon>
        <taxon>Bacillota</taxon>
        <taxon>Bacilli</taxon>
        <taxon>Bacillales</taxon>
        <taxon>Paenibacillaceae</taxon>
        <taxon>Paenibacillus</taxon>
    </lineage>
</organism>
<accession>A0ABS4J771</accession>
<sequence>MTKKLEGNGLWESSRMMLPEHKALFSSNQRSSTAKLPAQLSKEEMNLVRDYILLPVMLSVVENKSREIEMSSLAFKMLYSASSRVLASIIGKDLRKVEKALQERSIQVFEEMKDENMLQYRYICRGHEEPLIMARDYMKSEISVRIGRYAKNLVAIIQAVERG</sequence>
<evidence type="ECO:0000313" key="1">
    <source>
        <dbReference type="EMBL" id="MBP1995653.1"/>
    </source>
</evidence>